<evidence type="ECO:0000256" key="4">
    <source>
        <dbReference type="ARBA" id="ARBA00022989"/>
    </source>
</evidence>
<dbReference type="PANTHER" id="PTHR30086">
    <property type="entry name" value="ARGININE EXPORTER PROTEIN ARGO"/>
    <property type="match status" value="1"/>
</dbReference>
<keyword evidence="5 6" id="KW-0472">Membrane</keyword>
<evidence type="ECO:0000256" key="6">
    <source>
        <dbReference type="SAM" id="Phobius"/>
    </source>
</evidence>
<name>A0A364VD55_9CORY</name>
<evidence type="ECO:0000256" key="3">
    <source>
        <dbReference type="ARBA" id="ARBA00022692"/>
    </source>
</evidence>
<evidence type="ECO:0000256" key="2">
    <source>
        <dbReference type="ARBA" id="ARBA00022475"/>
    </source>
</evidence>
<keyword evidence="3 6" id="KW-0812">Transmembrane</keyword>
<protein>
    <recommendedName>
        <fullName evidence="9">Lysine transporter LysE</fullName>
    </recommendedName>
</protein>
<dbReference type="EMBL" id="PHQP01000011">
    <property type="protein sequence ID" value="RAV34560.1"/>
    <property type="molecule type" value="Genomic_DNA"/>
</dbReference>
<feature type="transmembrane region" description="Helical" evidence="6">
    <location>
        <begin position="41"/>
        <end position="62"/>
    </location>
</feature>
<dbReference type="PANTHER" id="PTHR30086:SF17">
    <property type="entry name" value="LYSE FAMILY TRANSLOCATOR"/>
    <property type="match status" value="1"/>
</dbReference>
<keyword evidence="4 6" id="KW-1133">Transmembrane helix</keyword>
<organism evidence="7 8">
    <name type="scientific">Corynebacterium heidelbergense</name>
    <dbReference type="NCBI Taxonomy" id="2055947"/>
    <lineage>
        <taxon>Bacteria</taxon>
        <taxon>Bacillati</taxon>
        <taxon>Actinomycetota</taxon>
        <taxon>Actinomycetes</taxon>
        <taxon>Mycobacteriales</taxon>
        <taxon>Corynebacteriaceae</taxon>
        <taxon>Corynebacterium</taxon>
    </lineage>
</organism>
<comment type="caution">
    <text evidence="7">The sequence shown here is derived from an EMBL/GenBank/DDBJ whole genome shotgun (WGS) entry which is preliminary data.</text>
</comment>
<sequence>MLGSLFSVLGLCLAGMATPGPDTFLVLRLASRSRAHAVAAALGIASALIVWTGLSVSGAAIVLRTYPSILLAIQLLGSAWLAYMAYSLVQAARTGWAEQARRQDGDGQEAQGWTDLATLPTLPGAYGQGVLTNLSNPKAVLFFAAIIAPIMPLGSPWWVGVLYAGSIVALSAVFFSSLALGVSTQVVRRRLLSAGPLIDACAAALFTAVAVALLVEAARSVF</sequence>
<feature type="transmembrane region" description="Helical" evidence="6">
    <location>
        <begin position="69"/>
        <end position="89"/>
    </location>
</feature>
<gene>
    <name evidence="7" type="ORF">CWC39_02555</name>
</gene>
<evidence type="ECO:0000256" key="1">
    <source>
        <dbReference type="ARBA" id="ARBA00004651"/>
    </source>
</evidence>
<dbReference type="GO" id="GO:0015171">
    <property type="term" value="F:amino acid transmembrane transporter activity"/>
    <property type="evidence" value="ECO:0007669"/>
    <property type="project" value="TreeGrafter"/>
</dbReference>
<proteinExistence type="predicted"/>
<dbReference type="GO" id="GO:0005886">
    <property type="term" value="C:plasma membrane"/>
    <property type="evidence" value="ECO:0007669"/>
    <property type="project" value="UniProtKB-SubCell"/>
</dbReference>
<evidence type="ECO:0000313" key="7">
    <source>
        <dbReference type="EMBL" id="RAV34560.1"/>
    </source>
</evidence>
<evidence type="ECO:0000313" key="8">
    <source>
        <dbReference type="Proteomes" id="UP000251047"/>
    </source>
</evidence>
<dbReference type="Proteomes" id="UP000251047">
    <property type="component" value="Unassembled WGS sequence"/>
</dbReference>
<dbReference type="Pfam" id="PF01810">
    <property type="entry name" value="LysE"/>
    <property type="match status" value="1"/>
</dbReference>
<dbReference type="InterPro" id="IPR001123">
    <property type="entry name" value="LeuE-type"/>
</dbReference>
<dbReference type="AlphaFoldDB" id="A0A364VD55"/>
<feature type="transmembrane region" description="Helical" evidence="6">
    <location>
        <begin position="157"/>
        <end position="182"/>
    </location>
</feature>
<accession>A0A364VD55</accession>
<reference evidence="7 8" key="1">
    <citation type="journal article" date="2018" name="Syst. Appl. Microbiol.">
        <title>Corynebacterium heidelbergense sp. nov., isolated from the preen glands of Egyptian geese (Alopochen aegyptiacus).</title>
        <authorList>
            <person name="Braun M.S."/>
            <person name="Wang E."/>
            <person name="Zimmermann S."/>
            <person name="Wink M."/>
        </authorList>
    </citation>
    <scope>NUCLEOTIDE SEQUENCE [LARGE SCALE GENOMIC DNA]</scope>
    <source>
        <strain evidence="7 8">DSM 104638</strain>
    </source>
</reference>
<evidence type="ECO:0008006" key="9">
    <source>
        <dbReference type="Google" id="ProtNLM"/>
    </source>
</evidence>
<feature type="transmembrane region" description="Helical" evidence="6">
    <location>
        <begin position="194"/>
        <end position="215"/>
    </location>
</feature>
<evidence type="ECO:0000256" key="5">
    <source>
        <dbReference type="ARBA" id="ARBA00023136"/>
    </source>
</evidence>
<comment type="subcellular location">
    <subcellularLocation>
        <location evidence="1">Cell membrane</location>
        <topology evidence="1">Multi-pass membrane protein</topology>
    </subcellularLocation>
</comment>
<keyword evidence="2" id="KW-1003">Cell membrane</keyword>